<dbReference type="InterPro" id="IPR011009">
    <property type="entry name" value="Kinase-like_dom_sf"/>
</dbReference>
<protein>
    <submittedName>
        <fullName evidence="3">Phosphotransferase</fullName>
    </submittedName>
</protein>
<accession>A0A1A3NZK5</accession>
<comment type="caution">
    <text evidence="3">The sequence shown here is derived from an EMBL/GenBank/DDBJ whole genome shotgun (WGS) entry which is preliminary data.</text>
</comment>
<keyword evidence="3" id="KW-0808">Transferase</keyword>
<dbReference type="InterPro" id="IPR002575">
    <property type="entry name" value="Aminoglycoside_PTrfase"/>
</dbReference>
<dbReference type="SUPFAM" id="SSF56112">
    <property type="entry name" value="Protein kinase-like (PK-like)"/>
    <property type="match status" value="1"/>
</dbReference>
<dbReference type="SMART" id="SM00587">
    <property type="entry name" value="CHK"/>
    <property type="match status" value="1"/>
</dbReference>
<name>A0A1A3NZK5_MYCAS</name>
<reference evidence="3 4" key="1">
    <citation type="submission" date="2016-06" db="EMBL/GenBank/DDBJ databases">
        <authorList>
            <person name="Kjaerup R.B."/>
            <person name="Dalgaard T.S."/>
            <person name="Juul-Madsen H.R."/>
        </authorList>
    </citation>
    <scope>NUCLEOTIDE SEQUENCE [LARGE SCALE GENOMIC DNA]</scope>
    <source>
        <strain evidence="3 4">1165133.8</strain>
    </source>
</reference>
<evidence type="ECO:0000256" key="1">
    <source>
        <dbReference type="SAM" id="MobiDB-lite"/>
    </source>
</evidence>
<evidence type="ECO:0000313" key="4">
    <source>
        <dbReference type="Proteomes" id="UP000093928"/>
    </source>
</evidence>
<dbReference type="GO" id="GO:0016740">
    <property type="term" value="F:transferase activity"/>
    <property type="evidence" value="ECO:0007669"/>
    <property type="project" value="UniProtKB-KW"/>
</dbReference>
<dbReference type="Gene3D" id="3.90.1200.10">
    <property type="match status" value="1"/>
</dbReference>
<dbReference type="InterPro" id="IPR015897">
    <property type="entry name" value="CHK_kinase-like"/>
</dbReference>
<feature type="region of interest" description="Disordered" evidence="1">
    <location>
        <begin position="371"/>
        <end position="391"/>
    </location>
</feature>
<evidence type="ECO:0000259" key="2">
    <source>
        <dbReference type="SMART" id="SM00587"/>
    </source>
</evidence>
<dbReference type="EMBL" id="LZLS01000105">
    <property type="protein sequence ID" value="OBK26840.1"/>
    <property type="molecule type" value="Genomic_DNA"/>
</dbReference>
<evidence type="ECO:0000313" key="3">
    <source>
        <dbReference type="EMBL" id="OBK26840.1"/>
    </source>
</evidence>
<proteinExistence type="predicted"/>
<sequence length="391" mass="41984">MKRLLTQALSIAGLAAHLGHGLGRVATDSIVGGRTGLPRTIDELDADTLSSVMGTTVNSVHVLNADAGTSSRARLALTGDGVPPTVFVKLAAQTAATRLMGELGRLGHTEVRFYSQLAPQLTGLPNAYGTAFDRWTGRYVLVLEDLPTASCEFPDTLHPLSVDQASLIVELLAKLHATFWGELPDDLGWLYTPSGDVTSLLTGSLMNTSIKRLAGRTTLPLEEGRYIVDNYRAVAALIDTPPHTVMHGDAHPGNVYFRDGRAGLLDWQAVRRGHPSRELAYTMVTSLTPEVRRGAQRDLLNHYRQALRAAGGPELDAEDLWLRYRQGALYAYVAALITAGMGGMQVEDIAMEGLRRGVAALQDLETVAALQTPLGHSTSARPPGRGRSNAP</sequence>
<gene>
    <name evidence="3" type="ORF">A5634_24430</name>
</gene>
<dbReference type="Proteomes" id="UP000093928">
    <property type="component" value="Unassembled WGS sequence"/>
</dbReference>
<dbReference type="PANTHER" id="PTHR11012:SF30">
    <property type="entry name" value="PROTEIN KINASE-LIKE DOMAIN-CONTAINING"/>
    <property type="match status" value="1"/>
</dbReference>
<feature type="domain" description="CHK kinase-like" evidence="2">
    <location>
        <begin position="141"/>
        <end position="313"/>
    </location>
</feature>
<dbReference type="AlphaFoldDB" id="A0A1A3NZK5"/>
<dbReference type="RefSeq" id="WP_065144374.1">
    <property type="nucleotide sequence ID" value="NZ_LZLS01000105.1"/>
</dbReference>
<dbReference type="Pfam" id="PF01636">
    <property type="entry name" value="APH"/>
    <property type="match status" value="1"/>
</dbReference>
<dbReference type="OrthoDB" id="141068at2"/>
<organism evidence="3 4">
    <name type="scientific">Mycobacterium asiaticum</name>
    <dbReference type="NCBI Taxonomy" id="1790"/>
    <lineage>
        <taxon>Bacteria</taxon>
        <taxon>Bacillati</taxon>
        <taxon>Actinomycetota</taxon>
        <taxon>Actinomycetes</taxon>
        <taxon>Mycobacteriales</taxon>
        <taxon>Mycobacteriaceae</taxon>
        <taxon>Mycobacterium</taxon>
    </lineage>
</organism>
<dbReference type="PANTHER" id="PTHR11012">
    <property type="entry name" value="PROTEIN KINASE-LIKE DOMAIN-CONTAINING"/>
    <property type="match status" value="1"/>
</dbReference>